<feature type="region of interest" description="Disordered" evidence="1">
    <location>
        <begin position="200"/>
        <end position="232"/>
    </location>
</feature>
<accession>A0A370HAT7</accession>
<sequence length="339" mass="37653">MSNNFSPLAPIMSLINLSGPVKQRAPIWVPTVMVMRVEDLPQELSLPVLNSTGCYVAIGLPEASDQRPYVMCGEGRNVGQRLMRKIRDSDRAWHWAVIFGCEQPGWFEAAGKHLEWRVNSLLEHAPHLDLVIGVSPWRNYVSEEERRALDAYLVEARRQLVSMGHRFLEPPVLERDAVPHTVAPAASRFDFSEFLKPSRLSSTPDPMMPQEPFTHSTGSEGGRGPGLKAEDPIGTRYRLHYGDLQATAEKLPDGTLLVHKGSEVSAIGATTLPRYIRQHRATLLETGVLKPHPTDETKLVVTRDESFENPSRLAKCLTGSTQGAGAVLRTCTIDPSRRI</sequence>
<keyword evidence="3" id="KW-1185">Reference proteome</keyword>
<dbReference type="EMBL" id="QQBB01000012">
    <property type="protein sequence ID" value="RDI53847.1"/>
    <property type="molecule type" value="Genomic_DNA"/>
</dbReference>
<dbReference type="Proteomes" id="UP000254925">
    <property type="component" value="Unassembled WGS sequence"/>
</dbReference>
<evidence type="ECO:0000313" key="2">
    <source>
        <dbReference type="EMBL" id="RDI53847.1"/>
    </source>
</evidence>
<evidence type="ECO:0000313" key="3">
    <source>
        <dbReference type="Proteomes" id="UP000254925"/>
    </source>
</evidence>
<comment type="caution">
    <text evidence="2">The sequence shown here is derived from an EMBL/GenBank/DDBJ whole genome shotgun (WGS) entry which is preliminary data.</text>
</comment>
<dbReference type="AlphaFoldDB" id="A0A370HAT7"/>
<organism evidence="2 3">
    <name type="scientific">Microvirga subterranea</name>
    <dbReference type="NCBI Taxonomy" id="186651"/>
    <lineage>
        <taxon>Bacteria</taxon>
        <taxon>Pseudomonadati</taxon>
        <taxon>Pseudomonadota</taxon>
        <taxon>Alphaproteobacteria</taxon>
        <taxon>Hyphomicrobiales</taxon>
        <taxon>Methylobacteriaceae</taxon>
        <taxon>Microvirga</taxon>
    </lineage>
</organism>
<name>A0A370HAT7_9HYPH</name>
<reference evidence="2 3" key="1">
    <citation type="submission" date="2018-07" db="EMBL/GenBank/DDBJ databases">
        <title>Genomic Encyclopedia of Type Strains, Phase IV (KMG-IV): sequencing the most valuable type-strain genomes for metagenomic binning, comparative biology and taxonomic classification.</title>
        <authorList>
            <person name="Goeker M."/>
        </authorList>
    </citation>
    <scope>NUCLEOTIDE SEQUENCE [LARGE SCALE GENOMIC DNA]</scope>
    <source>
        <strain evidence="2 3">DSM 14364</strain>
    </source>
</reference>
<evidence type="ECO:0000256" key="1">
    <source>
        <dbReference type="SAM" id="MobiDB-lite"/>
    </source>
</evidence>
<protein>
    <submittedName>
        <fullName evidence="2">Uncharacterized protein</fullName>
    </submittedName>
</protein>
<proteinExistence type="predicted"/>
<gene>
    <name evidence="2" type="ORF">DES45_11251</name>
</gene>